<feature type="binding site" evidence="17">
    <location>
        <position position="295"/>
    </location>
    <ligand>
        <name>(6S)-NADPHX</name>
        <dbReference type="ChEBI" id="CHEBI:64076"/>
    </ligand>
</feature>
<evidence type="ECO:0000256" key="7">
    <source>
        <dbReference type="ARBA" id="ARBA00022840"/>
    </source>
</evidence>
<comment type="catalytic activity">
    <reaction evidence="16 17 18">
        <text>(6S)-NADPHX + ADP = AMP + phosphate + NADPH + H(+)</text>
        <dbReference type="Rhea" id="RHEA:32235"/>
        <dbReference type="ChEBI" id="CHEBI:15378"/>
        <dbReference type="ChEBI" id="CHEBI:43474"/>
        <dbReference type="ChEBI" id="CHEBI:57783"/>
        <dbReference type="ChEBI" id="CHEBI:64076"/>
        <dbReference type="ChEBI" id="CHEBI:456215"/>
        <dbReference type="ChEBI" id="CHEBI:456216"/>
        <dbReference type="EC" id="4.2.1.136"/>
    </reaction>
</comment>
<dbReference type="RefSeq" id="WP_323277170.1">
    <property type="nucleotide sequence ID" value="NZ_JAYGGQ010000001.1"/>
</dbReference>
<keyword evidence="6 17" id="KW-0547">Nucleotide-binding</keyword>
<evidence type="ECO:0000313" key="21">
    <source>
        <dbReference type="EMBL" id="MEA5453407.1"/>
    </source>
</evidence>
<evidence type="ECO:0000259" key="20">
    <source>
        <dbReference type="PROSITE" id="PS51385"/>
    </source>
</evidence>
<dbReference type="Gene3D" id="3.40.1190.20">
    <property type="match status" value="1"/>
</dbReference>
<comment type="catalytic activity">
    <reaction evidence="1 18">
        <text>(6R)-NADHX = (6S)-NADHX</text>
        <dbReference type="Rhea" id="RHEA:32215"/>
        <dbReference type="ChEBI" id="CHEBI:64074"/>
        <dbReference type="ChEBI" id="CHEBI:64075"/>
        <dbReference type="EC" id="5.1.99.6"/>
    </reaction>
</comment>
<dbReference type="PIRSF" id="PIRSF017184">
    <property type="entry name" value="Nnr"/>
    <property type="match status" value="1"/>
</dbReference>
<comment type="similarity">
    <text evidence="17">Belongs to the NnrD/CARKD family.</text>
</comment>
<evidence type="ECO:0000256" key="2">
    <source>
        <dbReference type="ARBA" id="ARBA00000909"/>
    </source>
</evidence>
<dbReference type="InterPro" id="IPR000631">
    <property type="entry name" value="CARKD"/>
</dbReference>
<dbReference type="CDD" id="cd01171">
    <property type="entry name" value="YXKO-related"/>
    <property type="match status" value="1"/>
</dbReference>
<keyword evidence="8 17" id="KW-0521">NADP</keyword>
<evidence type="ECO:0000256" key="13">
    <source>
        <dbReference type="ARBA" id="ARBA00023268"/>
    </source>
</evidence>
<feature type="domain" description="YjeF N-terminal" evidence="20">
    <location>
        <begin position="10"/>
        <end position="200"/>
    </location>
</feature>
<comment type="catalytic activity">
    <reaction evidence="15 17 18">
        <text>(6S)-NADHX + ADP = AMP + phosphate + NADH + H(+)</text>
        <dbReference type="Rhea" id="RHEA:32223"/>
        <dbReference type="ChEBI" id="CHEBI:15378"/>
        <dbReference type="ChEBI" id="CHEBI:43474"/>
        <dbReference type="ChEBI" id="CHEBI:57945"/>
        <dbReference type="ChEBI" id="CHEBI:64074"/>
        <dbReference type="ChEBI" id="CHEBI:456215"/>
        <dbReference type="ChEBI" id="CHEBI:456216"/>
        <dbReference type="EC" id="4.2.1.136"/>
    </reaction>
</comment>
<evidence type="ECO:0000256" key="6">
    <source>
        <dbReference type="ARBA" id="ARBA00022741"/>
    </source>
</evidence>
<comment type="function">
    <text evidence="14 18">Bifunctional enzyme that catalyzes the epimerization of the S- and R-forms of NAD(P)HX and the dehydration of the S-form of NAD(P)HX at the expense of ADP, which is converted to AMP. This allows the repair of both epimers of NAD(P)HX, a damaged form of NAD(P)H that is a result of enzymatic or heat-dependent hydration.</text>
</comment>
<dbReference type="PROSITE" id="PS01050">
    <property type="entry name" value="YJEF_C_2"/>
    <property type="match status" value="1"/>
</dbReference>
<evidence type="ECO:0000256" key="15">
    <source>
        <dbReference type="ARBA" id="ARBA00048238"/>
    </source>
</evidence>
<dbReference type="PANTHER" id="PTHR12592">
    <property type="entry name" value="ATP-DEPENDENT (S)-NAD(P)H-HYDRATE DEHYDRATASE FAMILY MEMBER"/>
    <property type="match status" value="1"/>
</dbReference>
<evidence type="ECO:0000256" key="18">
    <source>
        <dbReference type="PIRNR" id="PIRNR017184"/>
    </source>
</evidence>
<comment type="caution">
    <text evidence="21">The sequence shown here is derived from an EMBL/GenBank/DDBJ whole genome shotgun (WGS) entry which is preliminary data.</text>
</comment>
<feature type="binding site" evidence="17">
    <location>
        <position position="242"/>
    </location>
    <ligand>
        <name>(6S)-NADPHX</name>
        <dbReference type="ChEBI" id="CHEBI:64076"/>
    </ligand>
</feature>
<dbReference type="PROSITE" id="PS51383">
    <property type="entry name" value="YJEF_C_3"/>
    <property type="match status" value="1"/>
</dbReference>
<comment type="subunit">
    <text evidence="17">Homotetramer.</text>
</comment>
<evidence type="ECO:0000256" key="12">
    <source>
        <dbReference type="ARBA" id="ARBA00023239"/>
    </source>
</evidence>
<keyword evidence="13" id="KW-0511">Multifunctional enzyme</keyword>
<evidence type="ECO:0000256" key="14">
    <source>
        <dbReference type="ARBA" id="ARBA00025153"/>
    </source>
</evidence>
<gene>
    <name evidence="17" type="primary">nnrD</name>
    <name evidence="21" type="ORF">SPF06_01605</name>
</gene>
<evidence type="ECO:0000259" key="19">
    <source>
        <dbReference type="PROSITE" id="PS51383"/>
    </source>
</evidence>
<evidence type="ECO:0000256" key="3">
    <source>
        <dbReference type="ARBA" id="ARBA00006001"/>
    </source>
</evidence>
<comment type="cofactor">
    <cofactor evidence="17">
        <name>Mg(2+)</name>
        <dbReference type="ChEBI" id="CHEBI:18420"/>
    </cofactor>
</comment>
<dbReference type="SUPFAM" id="SSF53613">
    <property type="entry name" value="Ribokinase-like"/>
    <property type="match status" value="1"/>
</dbReference>
<dbReference type="InterPro" id="IPR036652">
    <property type="entry name" value="YjeF_N_dom_sf"/>
</dbReference>
<keyword evidence="11 18" id="KW-0413">Isomerase</keyword>
<comment type="similarity">
    <text evidence="3 18">In the N-terminal section; belongs to the NnrE/AIBP family.</text>
</comment>
<dbReference type="PANTHER" id="PTHR12592:SF0">
    <property type="entry name" value="ATP-DEPENDENT (S)-NAD(P)H-HYDRATE DEHYDRATASE"/>
    <property type="match status" value="1"/>
</dbReference>
<comment type="similarity">
    <text evidence="4 18">In the C-terminal section; belongs to the NnrD/CARKD family.</text>
</comment>
<evidence type="ECO:0000256" key="10">
    <source>
        <dbReference type="ARBA" id="ARBA00023027"/>
    </source>
</evidence>
<keyword evidence="10 17" id="KW-0520">NAD</keyword>
<keyword evidence="9 18" id="KW-0630">Potassium</keyword>
<dbReference type="InterPro" id="IPR004443">
    <property type="entry name" value="YjeF_N_dom"/>
</dbReference>
<proteinExistence type="inferred from homology"/>
<dbReference type="InterPro" id="IPR017953">
    <property type="entry name" value="Carbohydrate_kinase_pred_CS"/>
</dbReference>
<feature type="binding site" evidence="17">
    <location>
        <position position="412"/>
    </location>
    <ligand>
        <name>(6S)-NADPHX</name>
        <dbReference type="ChEBI" id="CHEBI:64076"/>
    </ligand>
</feature>
<protein>
    <recommendedName>
        <fullName evidence="17">ADP-dependent (S)-NAD(P)H-hydrate dehydratase</fullName>
        <ecNumber evidence="17">4.2.1.136</ecNumber>
    </recommendedName>
    <alternativeName>
        <fullName evidence="17">ADP-dependent NAD(P)HX dehydratase</fullName>
    </alternativeName>
</protein>
<dbReference type="NCBIfam" id="TIGR00196">
    <property type="entry name" value="yjeF_cterm"/>
    <property type="match status" value="1"/>
</dbReference>
<dbReference type="HAMAP" id="MF_01965">
    <property type="entry name" value="NADHX_dehydratase"/>
    <property type="match status" value="1"/>
</dbReference>
<dbReference type="InterPro" id="IPR030677">
    <property type="entry name" value="Nnr"/>
</dbReference>
<sequence length="476" mass="48351">MITAFTGSQIRDAERPLLDRGRGPELMSRAAHGLCRVLVSELLRTRGQLRGARAAAVVGKGNNGGDALFALAELASRGVRTTAVLASSSAHPHALAAFLARGGRVEPGLGAADVVVDAVLGTGASRDYRAPFARPDGLVVACDLPSGLDADSGLASADVWRADVTVTFGALKSGLLAGRGRSLAGRVELVDIGLGPYLLQPDAFVLEPADIAGLLPAPRDDWHKYARGVLGVVAGSEQYPGAAVLTAAAALSTGVGMVRHVGPPSVRAGVVAAHPEVVASGTAEGRVQAWAIGPGIADDAGQHRAFDVAVEWGLPTVIDASGLERIPGPRLGGRAVLTPHAGELARMLARAGIEAEREEIEGRPIRWARFAAERLGATILLKGPATVCAAPDGTVCVQASAHPYLATAGSGDTLTGVLGALLATVPDARPVHLAAAAAMIHGLAGRIAAEEGPFGARELAPAVRRAVARLAALAGN</sequence>
<evidence type="ECO:0000256" key="16">
    <source>
        <dbReference type="ARBA" id="ARBA00049209"/>
    </source>
</evidence>
<dbReference type="EC" id="4.2.1.136" evidence="17"/>
<organism evidence="21 22">
    <name type="scientific">Sinomonas terricola</name>
    <dbReference type="NCBI Taxonomy" id="3110330"/>
    <lineage>
        <taxon>Bacteria</taxon>
        <taxon>Bacillati</taxon>
        <taxon>Actinomycetota</taxon>
        <taxon>Actinomycetes</taxon>
        <taxon>Micrococcales</taxon>
        <taxon>Micrococcaceae</taxon>
        <taxon>Sinomonas</taxon>
    </lineage>
</organism>
<evidence type="ECO:0000256" key="9">
    <source>
        <dbReference type="ARBA" id="ARBA00022958"/>
    </source>
</evidence>
<comment type="catalytic activity">
    <reaction evidence="2 18">
        <text>(6R)-NADPHX = (6S)-NADPHX</text>
        <dbReference type="Rhea" id="RHEA:32227"/>
        <dbReference type="ChEBI" id="CHEBI:64076"/>
        <dbReference type="ChEBI" id="CHEBI:64077"/>
        <dbReference type="EC" id="5.1.99.6"/>
    </reaction>
</comment>
<evidence type="ECO:0000313" key="22">
    <source>
        <dbReference type="Proteomes" id="UP001304769"/>
    </source>
</evidence>
<dbReference type="Gene3D" id="3.40.50.10260">
    <property type="entry name" value="YjeF N-terminal domain"/>
    <property type="match status" value="1"/>
</dbReference>
<evidence type="ECO:0000256" key="5">
    <source>
        <dbReference type="ARBA" id="ARBA00022723"/>
    </source>
</evidence>
<evidence type="ECO:0000256" key="4">
    <source>
        <dbReference type="ARBA" id="ARBA00009524"/>
    </source>
</evidence>
<evidence type="ECO:0000256" key="8">
    <source>
        <dbReference type="ARBA" id="ARBA00022857"/>
    </source>
</evidence>
<keyword evidence="12 17" id="KW-0456">Lyase</keyword>
<feature type="domain" description="YjeF C-terminal" evidence="19">
    <location>
        <begin position="207"/>
        <end position="470"/>
    </location>
</feature>
<feature type="binding site" evidence="17">
    <location>
        <begin position="382"/>
        <end position="386"/>
    </location>
    <ligand>
        <name>AMP</name>
        <dbReference type="ChEBI" id="CHEBI:456215"/>
    </ligand>
</feature>
<evidence type="ECO:0000256" key="17">
    <source>
        <dbReference type="HAMAP-Rule" id="MF_01965"/>
    </source>
</evidence>
<dbReference type="InterPro" id="IPR029056">
    <property type="entry name" value="Ribokinase-like"/>
</dbReference>
<name>A0ABU5T170_9MICC</name>
<feature type="binding site" evidence="17">
    <location>
        <position position="411"/>
    </location>
    <ligand>
        <name>AMP</name>
        <dbReference type="ChEBI" id="CHEBI:456215"/>
    </ligand>
</feature>
<dbReference type="Pfam" id="PF01256">
    <property type="entry name" value="Carb_kinase"/>
    <property type="match status" value="1"/>
</dbReference>
<comment type="cofactor">
    <cofactor evidence="18">
        <name>K(+)</name>
        <dbReference type="ChEBI" id="CHEBI:29103"/>
    </cofactor>
    <text evidence="18">Binds 1 potassium ion per subunit.</text>
</comment>
<dbReference type="SUPFAM" id="SSF64153">
    <property type="entry name" value="YjeF N-terminal domain-like"/>
    <property type="match status" value="1"/>
</dbReference>
<accession>A0ABU5T170</accession>
<feature type="binding site" evidence="17">
    <location>
        <position position="340"/>
    </location>
    <ligand>
        <name>(6S)-NADPHX</name>
        <dbReference type="ChEBI" id="CHEBI:64076"/>
    </ligand>
</feature>
<dbReference type="Pfam" id="PF03853">
    <property type="entry name" value="YjeF_N"/>
    <property type="match status" value="1"/>
</dbReference>
<dbReference type="Proteomes" id="UP001304769">
    <property type="component" value="Unassembled WGS sequence"/>
</dbReference>
<dbReference type="EMBL" id="JAYGGQ010000001">
    <property type="protein sequence ID" value="MEA5453407.1"/>
    <property type="molecule type" value="Genomic_DNA"/>
</dbReference>
<keyword evidence="7 17" id="KW-0067">ATP-binding</keyword>
<evidence type="ECO:0000256" key="11">
    <source>
        <dbReference type="ARBA" id="ARBA00023235"/>
    </source>
</evidence>
<reference evidence="21 22" key="1">
    <citation type="submission" date="2023-12" db="EMBL/GenBank/DDBJ databases">
        <title>Sinomonas terricola sp. nov, isolated from litchi orchard soil in Guangdong, PR China.</title>
        <authorList>
            <person name="Jiaxin W."/>
            <person name="Yang Z."/>
            <person name="Honghui Z."/>
        </authorList>
    </citation>
    <scope>NUCLEOTIDE SEQUENCE [LARGE SCALE GENOMIC DNA]</scope>
    <source>
        <strain evidence="21 22">JGH33</strain>
    </source>
</reference>
<keyword evidence="5 18" id="KW-0479">Metal-binding</keyword>
<evidence type="ECO:0000256" key="1">
    <source>
        <dbReference type="ARBA" id="ARBA00000013"/>
    </source>
</evidence>
<comment type="function">
    <text evidence="17">Catalyzes the dehydration of the S-form of NAD(P)HX at the expense of ADP, which is converted to AMP. Together with NAD(P)HX epimerase, which catalyzes the epimerization of the S- and R-forms, the enzyme allows the repair of both epimers of NAD(P)HX, a damaged form of NAD(P)H that is a result of enzymatic or heat-dependent hydration.</text>
</comment>
<keyword evidence="22" id="KW-1185">Reference proteome</keyword>
<dbReference type="PROSITE" id="PS51385">
    <property type="entry name" value="YJEF_N"/>
    <property type="match status" value="1"/>
</dbReference>